<dbReference type="InterPro" id="IPR058337">
    <property type="entry name" value="DUF8024"/>
</dbReference>
<evidence type="ECO:0000313" key="3">
    <source>
        <dbReference type="Proteomes" id="UP000199062"/>
    </source>
</evidence>
<keyword evidence="1" id="KW-1133">Transmembrane helix</keyword>
<protein>
    <submittedName>
        <fullName evidence="2">Uncharacterized protein</fullName>
    </submittedName>
</protein>
<feature type="transmembrane region" description="Helical" evidence="1">
    <location>
        <begin position="30"/>
        <end position="52"/>
    </location>
</feature>
<dbReference type="RefSeq" id="WP_143117773.1">
    <property type="nucleotide sequence ID" value="NZ_FOZK01000006.1"/>
</dbReference>
<keyword evidence="3" id="KW-1185">Reference proteome</keyword>
<gene>
    <name evidence="2" type="ORF">SAMN05216559_4198</name>
</gene>
<proteinExistence type="predicted"/>
<keyword evidence="1" id="KW-0472">Membrane</keyword>
<evidence type="ECO:0000256" key="1">
    <source>
        <dbReference type="SAM" id="Phobius"/>
    </source>
</evidence>
<sequence length="73" mass="7411">MQSLLTDLIDSILAMPDAFTEVAMHDPLSAVLMAVGSVLFLATFGVFGYLALGAAVDAVVPDVSSGAPSQAGR</sequence>
<name>A0A1I6MBR9_9EURY</name>
<dbReference type="OrthoDB" id="219167at2157"/>
<keyword evidence="1" id="KW-0812">Transmembrane</keyword>
<dbReference type="AlphaFoldDB" id="A0A1I6MBR9"/>
<dbReference type="Pfam" id="PF26067">
    <property type="entry name" value="DUF8024"/>
    <property type="match status" value="1"/>
</dbReference>
<accession>A0A1I6MBR9</accession>
<organism evidence="2 3">
    <name type="scientific">Halomicrobium zhouii</name>
    <dbReference type="NCBI Taxonomy" id="767519"/>
    <lineage>
        <taxon>Archaea</taxon>
        <taxon>Methanobacteriati</taxon>
        <taxon>Methanobacteriota</taxon>
        <taxon>Stenosarchaea group</taxon>
        <taxon>Halobacteria</taxon>
        <taxon>Halobacteriales</taxon>
        <taxon>Haloarculaceae</taxon>
        <taxon>Halomicrobium</taxon>
    </lineage>
</organism>
<evidence type="ECO:0000313" key="2">
    <source>
        <dbReference type="EMBL" id="SFS13101.1"/>
    </source>
</evidence>
<dbReference type="Proteomes" id="UP000199062">
    <property type="component" value="Unassembled WGS sequence"/>
</dbReference>
<dbReference type="EMBL" id="FOZK01000006">
    <property type="protein sequence ID" value="SFS13101.1"/>
    <property type="molecule type" value="Genomic_DNA"/>
</dbReference>
<reference evidence="2 3" key="1">
    <citation type="submission" date="2016-10" db="EMBL/GenBank/DDBJ databases">
        <authorList>
            <person name="de Groot N.N."/>
        </authorList>
    </citation>
    <scope>NUCLEOTIDE SEQUENCE [LARGE SCALE GENOMIC DNA]</scope>
    <source>
        <strain evidence="2 3">CGMCC 1.10457</strain>
    </source>
</reference>